<dbReference type="EMBL" id="CP049871">
    <property type="protein sequence ID" value="QIL03232.1"/>
    <property type="molecule type" value="Genomic_DNA"/>
</dbReference>
<evidence type="ECO:0000256" key="8">
    <source>
        <dbReference type="ARBA" id="ARBA00023047"/>
    </source>
</evidence>
<feature type="chain" id="PRO_5026031507" evidence="15">
    <location>
        <begin position="36"/>
        <end position="403"/>
    </location>
</feature>
<evidence type="ECO:0000256" key="15">
    <source>
        <dbReference type="SAM" id="SignalP"/>
    </source>
</evidence>
<evidence type="ECO:0000313" key="18">
    <source>
        <dbReference type="EMBL" id="QIL03232.1"/>
    </source>
</evidence>
<dbReference type="InterPro" id="IPR054765">
    <property type="entry name" value="SLBB_dom"/>
</dbReference>
<feature type="signal peptide" evidence="15">
    <location>
        <begin position="1"/>
        <end position="35"/>
    </location>
</feature>
<evidence type="ECO:0000256" key="5">
    <source>
        <dbReference type="ARBA" id="ARBA00022597"/>
    </source>
</evidence>
<proteinExistence type="inferred from homology"/>
<keyword evidence="11" id="KW-0472">Membrane</keyword>
<evidence type="ECO:0000256" key="11">
    <source>
        <dbReference type="ARBA" id="ARBA00023136"/>
    </source>
</evidence>
<comment type="subcellular location">
    <subcellularLocation>
        <location evidence="1">Cell outer membrane</location>
        <topology evidence="1">Multi-pass membrane protein</topology>
    </subcellularLocation>
</comment>
<evidence type="ECO:0000256" key="6">
    <source>
        <dbReference type="ARBA" id="ARBA00022692"/>
    </source>
</evidence>
<name>A0A6G7ZQN6_9SPHN</name>
<evidence type="ECO:0000256" key="7">
    <source>
        <dbReference type="ARBA" id="ARBA00022729"/>
    </source>
</evidence>
<keyword evidence="5" id="KW-0762">Sugar transport</keyword>
<dbReference type="GO" id="GO:0006811">
    <property type="term" value="P:monoatomic ion transport"/>
    <property type="evidence" value="ECO:0007669"/>
    <property type="project" value="UniProtKB-KW"/>
</dbReference>
<evidence type="ECO:0000256" key="3">
    <source>
        <dbReference type="ARBA" id="ARBA00022448"/>
    </source>
</evidence>
<dbReference type="GO" id="GO:0046930">
    <property type="term" value="C:pore complex"/>
    <property type="evidence" value="ECO:0007669"/>
    <property type="project" value="UniProtKB-KW"/>
</dbReference>
<dbReference type="PANTHER" id="PTHR33619:SF3">
    <property type="entry name" value="POLYSACCHARIDE EXPORT PROTEIN GFCE-RELATED"/>
    <property type="match status" value="1"/>
</dbReference>
<protein>
    <submittedName>
        <fullName evidence="18">Polysaccharide export protein</fullName>
    </submittedName>
</protein>
<feature type="domain" description="SLBB" evidence="17">
    <location>
        <begin position="193"/>
        <end position="267"/>
    </location>
</feature>
<keyword evidence="19" id="KW-1185">Reference proteome</keyword>
<dbReference type="KEGG" id="ssin:G7078_00750"/>
<evidence type="ECO:0000256" key="13">
    <source>
        <dbReference type="ARBA" id="ARBA00023237"/>
    </source>
</evidence>
<sequence>MISSTPSTRLPRNAVKLLSAAAMALALSGCMSAGASGPSAGRVMRASAQSIEQSGIKVVDVDGYVARRVALANRPSLFSDQLGPGFAGATVIGPGDVIDISIVEAPPAVLFSGALARTTISDNVRPTTVSSGIELPQQMVDLNGLISVPFAGSIRAAGRTPQQIAADIVSRLRGKAHDPQAVVRRVTNTSSTVSVLGEVNQSGRIPLTAGGERLLEVLATAGGSRQAVSKSVVQVTRGAQTVTLPMAMVVSDASQNIVLAPGDIVTVYYQPYTFTALGASGTNAEVPLEGTDVSLSQALGRIGGLQDNRADVKGVFIFRFEDPRALDPALLVNAKATPEGKIPVIYRVDMTNPATFLVAQNFPIKNKDVVYIANSPLTDFAKFTNIVASFTYTLVNLGTTITR</sequence>
<keyword evidence="10" id="KW-0626">Porin</keyword>
<dbReference type="InterPro" id="IPR049712">
    <property type="entry name" value="Poly_export"/>
</dbReference>
<gene>
    <name evidence="18" type="ORF">G7078_00750</name>
</gene>
<keyword evidence="9" id="KW-0406">Ion transport</keyword>
<evidence type="ECO:0000259" key="16">
    <source>
        <dbReference type="Pfam" id="PF02563"/>
    </source>
</evidence>
<evidence type="ECO:0000256" key="12">
    <source>
        <dbReference type="ARBA" id="ARBA00023139"/>
    </source>
</evidence>
<evidence type="ECO:0000313" key="19">
    <source>
        <dbReference type="Proteomes" id="UP000502502"/>
    </source>
</evidence>
<dbReference type="AlphaFoldDB" id="A0A6G7ZQN6"/>
<evidence type="ECO:0000256" key="9">
    <source>
        <dbReference type="ARBA" id="ARBA00023065"/>
    </source>
</evidence>
<dbReference type="Pfam" id="PF02563">
    <property type="entry name" value="Poly_export"/>
    <property type="match status" value="1"/>
</dbReference>
<dbReference type="Proteomes" id="UP000502502">
    <property type="component" value="Chromosome"/>
</dbReference>
<accession>A0A6G7ZQN6</accession>
<comment type="similarity">
    <text evidence="2">Belongs to the BexD/CtrA/VexA family.</text>
</comment>
<keyword evidence="8" id="KW-0625">Polysaccharide transport</keyword>
<keyword evidence="12" id="KW-0564">Palmitate</keyword>
<keyword evidence="13" id="KW-0998">Cell outer membrane</keyword>
<keyword evidence="6" id="KW-0812">Transmembrane</keyword>
<dbReference type="Pfam" id="PF22461">
    <property type="entry name" value="SLBB_2"/>
    <property type="match status" value="1"/>
</dbReference>
<dbReference type="InterPro" id="IPR003715">
    <property type="entry name" value="Poly_export_N"/>
</dbReference>
<dbReference type="PANTHER" id="PTHR33619">
    <property type="entry name" value="POLYSACCHARIDE EXPORT PROTEIN GFCE-RELATED"/>
    <property type="match status" value="1"/>
</dbReference>
<evidence type="ECO:0000259" key="17">
    <source>
        <dbReference type="Pfam" id="PF22461"/>
    </source>
</evidence>
<keyword evidence="3" id="KW-0813">Transport</keyword>
<reference evidence="18 19" key="1">
    <citation type="submission" date="2020-03" db="EMBL/GenBank/DDBJ databases">
        <title>Sphingomonas sp. nov., isolated from fish.</title>
        <authorList>
            <person name="Hyun D.-W."/>
            <person name="Bae J.-W."/>
        </authorList>
    </citation>
    <scope>NUCLEOTIDE SEQUENCE [LARGE SCALE GENOMIC DNA]</scope>
    <source>
        <strain evidence="18 19">HDW15C</strain>
    </source>
</reference>
<keyword evidence="14" id="KW-0449">Lipoprotein</keyword>
<dbReference type="Gene3D" id="3.30.1950.10">
    <property type="entry name" value="wza like domain"/>
    <property type="match status" value="1"/>
</dbReference>
<keyword evidence="4" id="KW-1134">Transmembrane beta strand</keyword>
<evidence type="ECO:0000256" key="1">
    <source>
        <dbReference type="ARBA" id="ARBA00004571"/>
    </source>
</evidence>
<evidence type="ECO:0000256" key="4">
    <source>
        <dbReference type="ARBA" id="ARBA00022452"/>
    </source>
</evidence>
<dbReference type="GO" id="GO:0009279">
    <property type="term" value="C:cell outer membrane"/>
    <property type="evidence" value="ECO:0007669"/>
    <property type="project" value="UniProtKB-SubCell"/>
</dbReference>
<dbReference type="GO" id="GO:0015159">
    <property type="term" value="F:polysaccharide transmembrane transporter activity"/>
    <property type="evidence" value="ECO:0007669"/>
    <property type="project" value="InterPro"/>
</dbReference>
<dbReference type="GO" id="GO:0015288">
    <property type="term" value="F:porin activity"/>
    <property type="evidence" value="ECO:0007669"/>
    <property type="project" value="UniProtKB-KW"/>
</dbReference>
<evidence type="ECO:0000256" key="10">
    <source>
        <dbReference type="ARBA" id="ARBA00023114"/>
    </source>
</evidence>
<dbReference type="Gene3D" id="3.10.560.10">
    <property type="entry name" value="Outer membrane lipoprotein wza domain like"/>
    <property type="match status" value="2"/>
</dbReference>
<evidence type="ECO:0000256" key="14">
    <source>
        <dbReference type="ARBA" id="ARBA00023288"/>
    </source>
</evidence>
<evidence type="ECO:0000256" key="2">
    <source>
        <dbReference type="ARBA" id="ARBA00009450"/>
    </source>
</evidence>
<organism evidence="18 19">
    <name type="scientific">Sphingomonas sinipercae</name>
    <dbReference type="NCBI Taxonomy" id="2714944"/>
    <lineage>
        <taxon>Bacteria</taxon>
        <taxon>Pseudomonadati</taxon>
        <taxon>Pseudomonadota</taxon>
        <taxon>Alphaproteobacteria</taxon>
        <taxon>Sphingomonadales</taxon>
        <taxon>Sphingomonadaceae</taxon>
        <taxon>Sphingomonas</taxon>
    </lineage>
</organism>
<keyword evidence="7 15" id="KW-0732">Signal</keyword>
<feature type="domain" description="Polysaccharide export protein N-terminal" evidence="16">
    <location>
        <begin position="90"/>
        <end position="184"/>
    </location>
</feature>